<protein>
    <recommendedName>
        <fullName evidence="7">SWIM-type domain-containing protein</fullName>
    </recommendedName>
</protein>
<dbReference type="Proteomes" id="UP000016936">
    <property type="component" value="Unassembled WGS sequence"/>
</dbReference>
<dbReference type="InterPro" id="IPR007527">
    <property type="entry name" value="Znf_SWIM"/>
</dbReference>
<accession>M2UCY8</accession>
<dbReference type="SUPFAM" id="SSF57850">
    <property type="entry name" value="RING/U-box"/>
    <property type="match status" value="1"/>
</dbReference>
<feature type="domain" description="SWIM-type" evidence="4">
    <location>
        <begin position="210"/>
        <end position="242"/>
    </location>
</feature>
<evidence type="ECO:0000259" key="4">
    <source>
        <dbReference type="PROSITE" id="PS50966"/>
    </source>
</evidence>
<dbReference type="SMART" id="SM00184">
    <property type="entry name" value="RING"/>
    <property type="match status" value="1"/>
</dbReference>
<keyword evidence="1" id="KW-0862">Zinc</keyword>
<dbReference type="eggNOG" id="ENOG502RZA9">
    <property type="taxonomic scope" value="Eukaryota"/>
</dbReference>
<proteinExistence type="predicted"/>
<organism evidence="5 6">
    <name type="scientific">Cochliobolus heterostrophus (strain C5 / ATCC 48332 / race O)</name>
    <name type="common">Southern corn leaf blight fungus</name>
    <name type="synonym">Bipolaris maydis</name>
    <dbReference type="NCBI Taxonomy" id="701091"/>
    <lineage>
        <taxon>Eukaryota</taxon>
        <taxon>Fungi</taxon>
        <taxon>Dikarya</taxon>
        <taxon>Ascomycota</taxon>
        <taxon>Pezizomycotina</taxon>
        <taxon>Dothideomycetes</taxon>
        <taxon>Pleosporomycetidae</taxon>
        <taxon>Pleosporales</taxon>
        <taxon>Pleosporineae</taxon>
        <taxon>Pleosporaceae</taxon>
        <taxon>Bipolaris</taxon>
    </lineage>
</organism>
<dbReference type="AlphaFoldDB" id="M2UCY8"/>
<dbReference type="Pfam" id="PF13639">
    <property type="entry name" value="zf-RING_2"/>
    <property type="match status" value="1"/>
</dbReference>
<evidence type="ECO:0000259" key="3">
    <source>
        <dbReference type="PROSITE" id="PS50089"/>
    </source>
</evidence>
<dbReference type="PROSITE" id="PS50089">
    <property type="entry name" value="ZF_RING_2"/>
    <property type="match status" value="1"/>
</dbReference>
<dbReference type="OrthoDB" id="2122982at2759"/>
<dbReference type="PANTHER" id="PTHR21540">
    <property type="entry name" value="RING FINGER AND SWIM DOMAIN-CONTAINING PROTEIN 2"/>
    <property type="match status" value="1"/>
</dbReference>
<reference evidence="5 6" key="1">
    <citation type="journal article" date="2012" name="PLoS Pathog.">
        <title>Diverse lifestyles and strategies of plant pathogenesis encoded in the genomes of eighteen Dothideomycetes fungi.</title>
        <authorList>
            <person name="Ohm R.A."/>
            <person name="Feau N."/>
            <person name="Henrissat B."/>
            <person name="Schoch C.L."/>
            <person name="Horwitz B.A."/>
            <person name="Barry K.W."/>
            <person name="Condon B.J."/>
            <person name="Copeland A.C."/>
            <person name="Dhillon B."/>
            <person name="Glaser F."/>
            <person name="Hesse C.N."/>
            <person name="Kosti I."/>
            <person name="LaButti K."/>
            <person name="Lindquist E.A."/>
            <person name="Lucas S."/>
            <person name="Salamov A.A."/>
            <person name="Bradshaw R.E."/>
            <person name="Ciuffetti L."/>
            <person name="Hamelin R.C."/>
            <person name="Kema G.H.J."/>
            <person name="Lawrence C."/>
            <person name="Scott J.A."/>
            <person name="Spatafora J.W."/>
            <person name="Turgeon B.G."/>
            <person name="de Wit P.J.G.M."/>
            <person name="Zhong S."/>
            <person name="Goodwin S.B."/>
            <person name="Grigoriev I.V."/>
        </authorList>
    </citation>
    <scope>NUCLEOTIDE SEQUENCE [LARGE SCALE GENOMIC DNA]</scope>
    <source>
        <strain evidence="6">C5 / ATCC 48332 / race O</strain>
    </source>
</reference>
<dbReference type="SMART" id="SM01197">
    <property type="entry name" value="FANCL_C"/>
    <property type="match status" value="1"/>
</dbReference>
<dbReference type="GO" id="GO:0061630">
    <property type="term" value="F:ubiquitin protein ligase activity"/>
    <property type="evidence" value="ECO:0007669"/>
    <property type="project" value="InterPro"/>
</dbReference>
<dbReference type="OMA" id="CKHIVYV"/>
<name>M2UCY8_COCH5</name>
<dbReference type="Pfam" id="PF04434">
    <property type="entry name" value="SWIM"/>
    <property type="match status" value="1"/>
</dbReference>
<gene>
    <name evidence="5" type="ORF">COCHEDRAFT_1199369</name>
</gene>
<feature type="compositionally biased region" description="Basic and acidic residues" evidence="2">
    <location>
        <begin position="148"/>
        <end position="158"/>
    </location>
</feature>
<evidence type="ECO:0008006" key="7">
    <source>
        <dbReference type="Google" id="ProtNLM"/>
    </source>
</evidence>
<dbReference type="PANTHER" id="PTHR21540:SF0">
    <property type="entry name" value="PHD FAMILY PROTEIN"/>
    <property type="match status" value="1"/>
</dbReference>
<evidence type="ECO:0000313" key="5">
    <source>
        <dbReference type="EMBL" id="EMD96414.1"/>
    </source>
</evidence>
<keyword evidence="6" id="KW-1185">Reference proteome</keyword>
<dbReference type="PROSITE" id="PS50966">
    <property type="entry name" value="ZF_SWIM"/>
    <property type="match status" value="1"/>
</dbReference>
<keyword evidence="1" id="KW-0479">Metal-binding</keyword>
<dbReference type="Gene3D" id="3.30.40.10">
    <property type="entry name" value="Zinc/RING finger domain, C3HC4 (zinc finger)"/>
    <property type="match status" value="1"/>
</dbReference>
<dbReference type="HOGENOM" id="CLU_037984_1_1_1"/>
<dbReference type="CDD" id="cd16494">
    <property type="entry name" value="RING-CH-C4HC3_ZSWM2"/>
    <property type="match status" value="1"/>
</dbReference>
<dbReference type="InterPro" id="IPR001841">
    <property type="entry name" value="Znf_RING"/>
</dbReference>
<reference evidence="6" key="2">
    <citation type="journal article" date="2013" name="PLoS Genet.">
        <title>Comparative genome structure, secondary metabolite, and effector coding capacity across Cochliobolus pathogens.</title>
        <authorList>
            <person name="Condon B.J."/>
            <person name="Leng Y."/>
            <person name="Wu D."/>
            <person name="Bushley K.E."/>
            <person name="Ohm R.A."/>
            <person name="Otillar R."/>
            <person name="Martin J."/>
            <person name="Schackwitz W."/>
            <person name="Grimwood J."/>
            <person name="MohdZainudin N."/>
            <person name="Xue C."/>
            <person name="Wang R."/>
            <person name="Manning V.A."/>
            <person name="Dhillon B."/>
            <person name="Tu Z.J."/>
            <person name="Steffenson B.J."/>
            <person name="Salamov A."/>
            <person name="Sun H."/>
            <person name="Lowry S."/>
            <person name="LaButti K."/>
            <person name="Han J."/>
            <person name="Copeland A."/>
            <person name="Lindquist E."/>
            <person name="Barry K."/>
            <person name="Schmutz J."/>
            <person name="Baker S.E."/>
            <person name="Ciuffetti L.M."/>
            <person name="Grigoriev I.V."/>
            <person name="Zhong S."/>
            <person name="Turgeon B.G."/>
        </authorList>
    </citation>
    <scope>NUCLEOTIDE SEQUENCE [LARGE SCALE GENOMIC DNA]</scope>
    <source>
        <strain evidence="6">C5 / ATCC 48332 / race O</strain>
    </source>
</reference>
<sequence>MHPPARVDVGNMRLYVPKKMHSLSQWACCDGLKKAEPEHVYSDVICQFYSMLYPEKFEFHSSSFQFKSPDFRVSFPEHISRTPRSAMSHPIHPSTSATRKRNFTTYADYDTHIAHRYAPTASSSRKIEVIDLTQDSPKKAPPPKKSKRDPDAPVQEKRARIFRKKAPQSYLVVKERALTQRLTVLSRERCGTDDVPEEKVLIAGTTGNVYTVSIGLVPSCDCPHAKGGHQCKHIIYVMLRVLKAREEIAYQLALVSSELREVMRNAPPIPGTETEKQSEDGNRKPIEGECPICYDELDAKEDTVFCKTSCGNNIHKVCMQNWVAAARNNATCPYCRANWDTDALLASKVGNINTSELQRNEEGYINVASQLGLSGSRDYSTYYSGRRRHGYFYHHY</sequence>
<dbReference type="InterPro" id="IPR039903">
    <property type="entry name" value="Zswim2"/>
</dbReference>
<evidence type="ECO:0000256" key="1">
    <source>
        <dbReference type="PROSITE-ProRule" id="PRU00175"/>
    </source>
</evidence>
<feature type="domain" description="RING-type" evidence="3">
    <location>
        <begin position="290"/>
        <end position="336"/>
    </location>
</feature>
<keyword evidence="1" id="KW-0863">Zinc-finger</keyword>
<evidence type="ECO:0000313" key="6">
    <source>
        <dbReference type="Proteomes" id="UP000016936"/>
    </source>
</evidence>
<dbReference type="GO" id="GO:0008270">
    <property type="term" value="F:zinc ion binding"/>
    <property type="evidence" value="ECO:0007669"/>
    <property type="project" value="UniProtKB-KW"/>
</dbReference>
<dbReference type="InterPro" id="IPR013083">
    <property type="entry name" value="Znf_RING/FYVE/PHD"/>
</dbReference>
<dbReference type="STRING" id="701091.M2UCY8"/>
<evidence type="ECO:0000256" key="2">
    <source>
        <dbReference type="SAM" id="MobiDB-lite"/>
    </source>
</evidence>
<feature type="region of interest" description="Disordered" evidence="2">
    <location>
        <begin position="132"/>
        <end position="158"/>
    </location>
</feature>
<dbReference type="EMBL" id="KB445569">
    <property type="protein sequence ID" value="EMD96414.1"/>
    <property type="molecule type" value="Genomic_DNA"/>
</dbReference>